<dbReference type="AlphaFoldDB" id="A0A424YGT9"/>
<dbReference type="Pfam" id="PF00111">
    <property type="entry name" value="Fer2"/>
    <property type="match status" value="1"/>
</dbReference>
<organism evidence="4 5">
    <name type="scientific">Candidatus Syntrophonatronum acetioxidans</name>
    <dbReference type="NCBI Taxonomy" id="1795816"/>
    <lineage>
        <taxon>Bacteria</taxon>
        <taxon>Bacillati</taxon>
        <taxon>Bacillota</taxon>
        <taxon>Clostridia</taxon>
        <taxon>Eubacteriales</taxon>
        <taxon>Syntrophomonadaceae</taxon>
        <taxon>Candidatus Syntrophonatronum</taxon>
    </lineage>
</organism>
<feature type="non-terminal residue" evidence="4">
    <location>
        <position position="104"/>
    </location>
</feature>
<name>A0A424YGT9_9FIRM</name>
<keyword evidence="1" id="KW-0285">Flavoprotein</keyword>
<dbReference type="CDD" id="cd00207">
    <property type="entry name" value="fer2"/>
    <property type="match status" value="1"/>
</dbReference>
<dbReference type="PROSITE" id="PS51085">
    <property type="entry name" value="2FE2S_FER_2"/>
    <property type="match status" value="1"/>
</dbReference>
<accession>A0A424YGT9</accession>
<evidence type="ECO:0000313" key="4">
    <source>
        <dbReference type="EMBL" id="RQD77208.1"/>
    </source>
</evidence>
<dbReference type="InterPro" id="IPR001041">
    <property type="entry name" value="2Fe-2S_ferredoxin-type"/>
</dbReference>
<keyword evidence="2" id="KW-0274">FAD</keyword>
<dbReference type="SUPFAM" id="SSF54292">
    <property type="entry name" value="2Fe-2S ferredoxin-like"/>
    <property type="match status" value="1"/>
</dbReference>
<dbReference type="Gene3D" id="3.10.20.30">
    <property type="match status" value="1"/>
</dbReference>
<evidence type="ECO:0000259" key="3">
    <source>
        <dbReference type="PROSITE" id="PS51085"/>
    </source>
</evidence>
<comment type="caution">
    <text evidence="4">The sequence shown here is derived from an EMBL/GenBank/DDBJ whole genome shotgun (WGS) entry which is preliminary data.</text>
</comment>
<protein>
    <submittedName>
        <fullName evidence="4">Ferredoxin</fullName>
    </submittedName>
</protein>
<sequence>MEKVKVTFEPSGREISVPQGSTLKEAIMEAGLEFEFPCGGRGKCKKCLVQVLEGKTPPTSLEEDHFSEKEIQEGYRLACRTTLQDNTHVQLAPAKESEHKIQLQ</sequence>
<evidence type="ECO:0000256" key="2">
    <source>
        <dbReference type="ARBA" id="ARBA00022827"/>
    </source>
</evidence>
<gene>
    <name evidence="4" type="ORF">D5R97_02945</name>
</gene>
<dbReference type="InterPro" id="IPR012675">
    <property type="entry name" value="Beta-grasp_dom_sf"/>
</dbReference>
<reference evidence="4 5" key="1">
    <citation type="submission" date="2018-08" db="EMBL/GenBank/DDBJ databases">
        <title>The metabolism and importance of syntrophic acetate oxidation coupled to methane or sulfide production in haloalkaline environments.</title>
        <authorList>
            <person name="Timmers P.H.A."/>
            <person name="Vavourakis C.D."/>
            <person name="Sorokin D.Y."/>
            <person name="Sinninghe Damste J.S."/>
            <person name="Muyzer G."/>
            <person name="Stams A.J.M."/>
            <person name="Plugge C.M."/>
        </authorList>
    </citation>
    <scope>NUCLEOTIDE SEQUENCE [LARGE SCALE GENOMIC DNA]</scope>
    <source>
        <strain evidence="4">MSAO_Bac1</strain>
    </source>
</reference>
<dbReference type="InterPro" id="IPR036010">
    <property type="entry name" value="2Fe-2S_ferredoxin-like_sf"/>
</dbReference>
<dbReference type="EMBL" id="QZAA01000077">
    <property type="protein sequence ID" value="RQD77208.1"/>
    <property type="molecule type" value="Genomic_DNA"/>
</dbReference>
<evidence type="ECO:0000313" key="5">
    <source>
        <dbReference type="Proteomes" id="UP000285138"/>
    </source>
</evidence>
<dbReference type="PANTHER" id="PTHR43644:SF1">
    <property type="entry name" value="NAD(P)H-FLAVIN REDUCTASE"/>
    <property type="match status" value="1"/>
</dbReference>
<feature type="domain" description="2Fe-2S ferredoxin-type" evidence="3">
    <location>
        <begin position="2"/>
        <end position="95"/>
    </location>
</feature>
<dbReference type="GO" id="GO:0051536">
    <property type="term" value="F:iron-sulfur cluster binding"/>
    <property type="evidence" value="ECO:0007669"/>
    <property type="project" value="InterPro"/>
</dbReference>
<proteinExistence type="predicted"/>
<dbReference type="PANTHER" id="PTHR43644">
    <property type="entry name" value="NA(+)-TRANSLOCATING NADH-QUINONE REDUCTASE SUBUNIT"/>
    <property type="match status" value="1"/>
</dbReference>
<dbReference type="Proteomes" id="UP000285138">
    <property type="component" value="Unassembled WGS sequence"/>
</dbReference>
<evidence type="ECO:0000256" key="1">
    <source>
        <dbReference type="ARBA" id="ARBA00022630"/>
    </source>
</evidence>